<dbReference type="PROSITE" id="PS50025">
    <property type="entry name" value="LAM_G_DOMAIN"/>
    <property type="match status" value="1"/>
</dbReference>
<reference evidence="2" key="1">
    <citation type="journal article" date="2014" name="Front. Microbiol.">
        <title>High frequency of phylogenetically diverse reductive dehalogenase-homologous genes in deep subseafloor sedimentary metagenomes.</title>
        <authorList>
            <person name="Kawai M."/>
            <person name="Futagami T."/>
            <person name="Toyoda A."/>
            <person name="Takaki Y."/>
            <person name="Nishi S."/>
            <person name="Hori S."/>
            <person name="Arai W."/>
            <person name="Tsubouchi T."/>
            <person name="Morono Y."/>
            <person name="Uchiyama I."/>
            <person name="Ito T."/>
            <person name="Fujiyama A."/>
            <person name="Inagaki F."/>
            <person name="Takami H."/>
        </authorList>
    </citation>
    <scope>NUCLEOTIDE SEQUENCE</scope>
    <source>
        <strain evidence="2">Expedition CK06-06</strain>
    </source>
</reference>
<feature type="non-terminal residue" evidence="2">
    <location>
        <position position="1"/>
    </location>
</feature>
<dbReference type="InterPro" id="IPR013320">
    <property type="entry name" value="ConA-like_dom_sf"/>
</dbReference>
<protein>
    <recommendedName>
        <fullName evidence="1">Laminin G domain-containing protein</fullName>
    </recommendedName>
</protein>
<dbReference type="SUPFAM" id="SSF49899">
    <property type="entry name" value="Concanavalin A-like lectins/glucanases"/>
    <property type="match status" value="1"/>
</dbReference>
<sequence>DCDALLGQVIISQTNGAGTGRSWLFTDLSDGKLMTDLRTLGRGGGLPLMSESVITDAGWHRIGFVWDGYYRALYVDGTEVAKDTDPQAHLEAADGGLYLGAGSNLDAASFFSGLIDDVRIYNRAITP</sequence>
<accession>X1LRR0</accession>
<organism evidence="2">
    <name type="scientific">marine sediment metagenome</name>
    <dbReference type="NCBI Taxonomy" id="412755"/>
    <lineage>
        <taxon>unclassified sequences</taxon>
        <taxon>metagenomes</taxon>
        <taxon>ecological metagenomes</taxon>
    </lineage>
</organism>
<evidence type="ECO:0000259" key="1">
    <source>
        <dbReference type="PROSITE" id="PS50025"/>
    </source>
</evidence>
<gene>
    <name evidence="2" type="ORF">S06H3_12032</name>
</gene>
<dbReference type="Pfam" id="PF13385">
    <property type="entry name" value="Laminin_G_3"/>
    <property type="match status" value="1"/>
</dbReference>
<dbReference type="InterPro" id="IPR001791">
    <property type="entry name" value="Laminin_G"/>
</dbReference>
<proteinExistence type="predicted"/>
<dbReference type="EMBL" id="BARV01005912">
    <property type="protein sequence ID" value="GAI05085.1"/>
    <property type="molecule type" value="Genomic_DNA"/>
</dbReference>
<evidence type="ECO:0000313" key="2">
    <source>
        <dbReference type="EMBL" id="GAI05085.1"/>
    </source>
</evidence>
<dbReference type="AlphaFoldDB" id="X1LRR0"/>
<comment type="caution">
    <text evidence="2">The sequence shown here is derived from an EMBL/GenBank/DDBJ whole genome shotgun (WGS) entry which is preliminary data.</text>
</comment>
<feature type="domain" description="Laminin G" evidence="1">
    <location>
        <begin position="1"/>
        <end position="127"/>
    </location>
</feature>
<name>X1LRR0_9ZZZZ</name>
<dbReference type="Gene3D" id="2.60.120.200">
    <property type="match status" value="1"/>
</dbReference>